<dbReference type="PROSITE" id="PS50109">
    <property type="entry name" value="HIS_KIN"/>
    <property type="match status" value="1"/>
</dbReference>
<keyword evidence="7" id="KW-0067">ATP-binding</keyword>
<dbReference type="Gene3D" id="3.30.565.10">
    <property type="entry name" value="Histidine kinase-like ATPase, C-terminal domain"/>
    <property type="match status" value="1"/>
</dbReference>
<evidence type="ECO:0000256" key="7">
    <source>
        <dbReference type="ARBA" id="ARBA00022840"/>
    </source>
</evidence>
<organism evidence="10 11">
    <name type="scientific">Rhizosaccharibacter radicis</name>
    <dbReference type="NCBI Taxonomy" id="2782605"/>
    <lineage>
        <taxon>Bacteria</taxon>
        <taxon>Pseudomonadati</taxon>
        <taxon>Pseudomonadota</taxon>
        <taxon>Alphaproteobacteria</taxon>
        <taxon>Acetobacterales</taxon>
        <taxon>Acetobacteraceae</taxon>
        <taxon>Rhizosaccharibacter</taxon>
    </lineage>
</organism>
<dbReference type="SUPFAM" id="SSF55785">
    <property type="entry name" value="PYP-like sensor domain (PAS domain)"/>
    <property type="match status" value="1"/>
</dbReference>
<evidence type="ECO:0000256" key="6">
    <source>
        <dbReference type="ARBA" id="ARBA00022777"/>
    </source>
</evidence>
<evidence type="ECO:0000313" key="11">
    <source>
        <dbReference type="Proteomes" id="UP001524547"/>
    </source>
</evidence>
<dbReference type="Pfam" id="PF02518">
    <property type="entry name" value="HATPase_c"/>
    <property type="match status" value="1"/>
</dbReference>
<evidence type="ECO:0000256" key="4">
    <source>
        <dbReference type="ARBA" id="ARBA00022679"/>
    </source>
</evidence>
<dbReference type="SMART" id="SM00387">
    <property type="entry name" value="HATPase_c"/>
    <property type="match status" value="1"/>
</dbReference>
<dbReference type="Gene3D" id="3.30.450.40">
    <property type="match status" value="1"/>
</dbReference>
<evidence type="ECO:0000256" key="3">
    <source>
        <dbReference type="ARBA" id="ARBA00022553"/>
    </source>
</evidence>
<evidence type="ECO:0000256" key="5">
    <source>
        <dbReference type="ARBA" id="ARBA00022741"/>
    </source>
</evidence>
<dbReference type="InterPro" id="IPR003594">
    <property type="entry name" value="HATPase_dom"/>
</dbReference>
<feature type="domain" description="Histidine kinase" evidence="9">
    <location>
        <begin position="363"/>
        <end position="553"/>
    </location>
</feature>
<keyword evidence="11" id="KW-1185">Reference proteome</keyword>
<gene>
    <name evidence="10" type="ORF">NFI88_03855</name>
</gene>
<feature type="region of interest" description="Disordered" evidence="8">
    <location>
        <begin position="1"/>
        <end position="22"/>
    </location>
</feature>
<keyword evidence="3" id="KW-0597">Phosphoprotein</keyword>
<dbReference type="Gene3D" id="3.30.450.20">
    <property type="entry name" value="PAS domain"/>
    <property type="match status" value="2"/>
</dbReference>
<dbReference type="InterPro" id="IPR003018">
    <property type="entry name" value="GAF"/>
</dbReference>
<dbReference type="RefSeq" id="WP_422918703.1">
    <property type="nucleotide sequence ID" value="NZ_JAMZEJ010000002.1"/>
</dbReference>
<dbReference type="EMBL" id="JAMZEJ010000002">
    <property type="protein sequence ID" value="MCQ8239975.1"/>
    <property type="molecule type" value="Genomic_DNA"/>
</dbReference>
<dbReference type="Pfam" id="PF07568">
    <property type="entry name" value="HisKA_2"/>
    <property type="match status" value="1"/>
</dbReference>
<dbReference type="EC" id="2.7.13.3" evidence="2"/>
<evidence type="ECO:0000256" key="8">
    <source>
        <dbReference type="SAM" id="MobiDB-lite"/>
    </source>
</evidence>
<dbReference type="InterPro" id="IPR036890">
    <property type="entry name" value="HATPase_C_sf"/>
</dbReference>
<dbReference type="PANTHER" id="PTHR41523:SF8">
    <property type="entry name" value="ETHYLENE RESPONSE SENSOR PROTEIN"/>
    <property type="match status" value="1"/>
</dbReference>
<dbReference type="SMART" id="SM00065">
    <property type="entry name" value="GAF"/>
    <property type="match status" value="1"/>
</dbReference>
<evidence type="ECO:0000313" key="10">
    <source>
        <dbReference type="EMBL" id="MCQ8239975.1"/>
    </source>
</evidence>
<dbReference type="SUPFAM" id="SSF55874">
    <property type="entry name" value="ATPase domain of HSP90 chaperone/DNA topoisomerase II/histidine kinase"/>
    <property type="match status" value="1"/>
</dbReference>
<dbReference type="PANTHER" id="PTHR41523">
    <property type="entry name" value="TWO-COMPONENT SYSTEM SENSOR PROTEIN"/>
    <property type="match status" value="1"/>
</dbReference>
<dbReference type="InterPro" id="IPR029016">
    <property type="entry name" value="GAF-like_dom_sf"/>
</dbReference>
<keyword evidence="4" id="KW-0808">Transferase</keyword>
<comment type="caution">
    <text evidence="10">The sequence shown here is derived from an EMBL/GenBank/DDBJ whole genome shotgun (WGS) entry which is preliminary data.</text>
</comment>
<sequence>MFTTRAGDLLRNDSPAGTGRNIATSAPEIQAQLDRQLRQGELVADFALLLLRSDSIEPLFQEACHAAAVGLGATQAKLLQFRPGTADFVLRAAVGWPDAAIGTTTLGSGLRSPAGEAFRSGRPVVCGDGSQMFRLPRLLRQQNILSAVVVPIQQDEPFGVLEVDSPDEEAFSRHDVSFLRSLGTILAAAVERRRREKALSRAREFAASLLEACPDVMEALDARGLVLASNHTAGDSFGANRPGLDWCRDWIPDESAEDGPAHAALHVASTGGTGRFNCFRPDRHGNPRWWDVVVAAVPTDRHAEAPRAGSGRNAPAPVPLPDQEPGIAADPRFVAVARDITEQVQASQDKDRMLREKDLLMLEVHHRVKNSLQLVQNLLSLQSRAATERASADQLLESANRVHTIAAIHDRLYRSGAALSVEIGPYLQGLIDDLEGGLASTLQQRPIRLAADPAIWAAADVPTLGLVLTELVTNSLKYGRGTVRVIFRQPPGGQATLAVEDDGGGPPPGFDLEESQGLGMRLVTGLLNGDGAGLEIERPGGRARFLARFPLPTDAFAVPLQAF</sequence>
<accession>A0ABT1VUX1</accession>
<dbReference type="Pfam" id="PF13185">
    <property type="entry name" value="GAF_2"/>
    <property type="match status" value="1"/>
</dbReference>
<protein>
    <recommendedName>
        <fullName evidence="2">histidine kinase</fullName>
        <ecNumber evidence="2">2.7.13.3</ecNumber>
    </recommendedName>
</protein>
<evidence type="ECO:0000259" key="9">
    <source>
        <dbReference type="PROSITE" id="PS50109"/>
    </source>
</evidence>
<keyword evidence="5" id="KW-0547">Nucleotide-binding</keyword>
<dbReference type="InterPro" id="IPR005467">
    <property type="entry name" value="His_kinase_dom"/>
</dbReference>
<dbReference type="Proteomes" id="UP001524547">
    <property type="component" value="Unassembled WGS sequence"/>
</dbReference>
<dbReference type="SUPFAM" id="SSF55781">
    <property type="entry name" value="GAF domain-like"/>
    <property type="match status" value="1"/>
</dbReference>
<keyword evidence="6" id="KW-0418">Kinase</keyword>
<comment type="catalytic activity">
    <reaction evidence="1">
        <text>ATP + protein L-histidine = ADP + protein N-phospho-L-histidine.</text>
        <dbReference type="EC" id="2.7.13.3"/>
    </reaction>
</comment>
<dbReference type="InterPro" id="IPR011495">
    <property type="entry name" value="Sig_transdc_His_kin_sub2_dim/P"/>
</dbReference>
<evidence type="ECO:0000256" key="1">
    <source>
        <dbReference type="ARBA" id="ARBA00000085"/>
    </source>
</evidence>
<name>A0ABT1VUX1_9PROT</name>
<evidence type="ECO:0000256" key="2">
    <source>
        <dbReference type="ARBA" id="ARBA00012438"/>
    </source>
</evidence>
<proteinExistence type="predicted"/>
<dbReference type="InterPro" id="IPR035965">
    <property type="entry name" value="PAS-like_dom_sf"/>
</dbReference>
<reference evidence="10 11" key="1">
    <citation type="submission" date="2022-06" db="EMBL/GenBank/DDBJ databases">
        <title>Rhizosaccharibacter gen. nov. sp. nov. KSS12, endophytic bacteria isolated from sugarcane.</title>
        <authorList>
            <person name="Pitiwittayakul N."/>
        </authorList>
    </citation>
    <scope>NUCLEOTIDE SEQUENCE [LARGE SCALE GENOMIC DNA]</scope>
    <source>
        <strain evidence="10 11">KSS12</strain>
    </source>
</reference>